<dbReference type="PANTHER" id="PTHR24188">
    <property type="entry name" value="ANKYRIN REPEAT PROTEIN"/>
    <property type="match status" value="1"/>
</dbReference>
<dbReference type="KEGG" id="bann:JFN94_10535"/>
<feature type="repeat" description="ANK" evidence="3">
    <location>
        <begin position="59"/>
        <end position="91"/>
    </location>
</feature>
<evidence type="ECO:0000256" key="1">
    <source>
        <dbReference type="ARBA" id="ARBA00022737"/>
    </source>
</evidence>
<keyword evidence="1" id="KW-0677">Repeat</keyword>
<dbReference type="PANTHER" id="PTHR24188:SF29">
    <property type="entry name" value="GH09064P"/>
    <property type="match status" value="1"/>
</dbReference>
<dbReference type="AlphaFoldDB" id="A0A7T6VCR3"/>
<dbReference type="PROSITE" id="PS50297">
    <property type="entry name" value="ANK_REP_REGION"/>
    <property type="match status" value="2"/>
</dbReference>
<accession>A0A7T6VCR3</accession>
<dbReference type="SUPFAM" id="SSF48403">
    <property type="entry name" value="Ankyrin repeat"/>
    <property type="match status" value="1"/>
</dbReference>
<dbReference type="PROSITE" id="PS50088">
    <property type="entry name" value="ANK_REPEAT"/>
    <property type="match status" value="2"/>
</dbReference>
<dbReference type="Proteomes" id="UP000596205">
    <property type="component" value="Chromosome 1"/>
</dbReference>
<proteinExistence type="predicted"/>
<evidence type="ECO:0000256" key="2">
    <source>
        <dbReference type="ARBA" id="ARBA00023043"/>
    </source>
</evidence>
<keyword evidence="2 3" id="KW-0040">ANK repeat</keyword>
<evidence type="ECO:0000313" key="5">
    <source>
        <dbReference type="Proteomes" id="UP000596205"/>
    </source>
</evidence>
<reference evidence="4 5" key="1">
    <citation type="submission" date="2020-12" db="EMBL/GenBank/DDBJ databases">
        <title>Complete genome sequence of Burkholderia anthina BJQ0011.</title>
        <authorList>
            <person name="Xu Y."/>
        </authorList>
    </citation>
    <scope>NUCLEOTIDE SEQUENCE [LARGE SCALE GENOMIC DNA]</scope>
    <source>
        <strain evidence="4 5">BJQ0011</strain>
    </source>
</reference>
<dbReference type="SMART" id="SM00248">
    <property type="entry name" value="ANK"/>
    <property type="match status" value="2"/>
</dbReference>
<dbReference type="Pfam" id="PF12796">
    <property type="entry name" value="Ank_2"/>
    <property type="match status" value="1"/>
</dbReference>
<evidence type="ECO:0000256" key="3">
    <source>
        <dbReference type="PROSITE-ProRule" id="PRU00023"/>
    </source>
</evidence>
<dbReference type="RefSeq" id="WP_199568470.1">
    <property type="nucleotide sequence ID" value="NZ_CP066769.1"/>
</dbReference>
<dbReference type="InterPro" id="IPR036770">
    <property type="entry name" value="Ankyrin_rpt-contain_sf"/>
</dbReference>
<name>A0A7T6VCR3_9BURK</name>
<feature type="repeat" description="ANK" evidence="3">
    <location>
        <begin position="89"/>
        <end position="121"/>
    </location>
</feature>
<dbReference type="Gene3D" id="1.25.40.20">
    <property type="entry name" value="Ankyrin repeat-containing domain"/>
    <property type="match status" value="1"/>
</dbReference>
<dbReference type="EMBL" id="CP066769">
    <property type="protein sequence ID" value="QQK01540.1"/>
    <property type="molecule type" value="Genomic_DNA"/>
</dbReference>
<organism evidence="4 5">
    <name type="scientific">Burkholderia anthina</name>
    <dbReference type="NCBI Taxonomy" id="179879"/>
    <lineage>
        <taxon>Bacteria</taxon>
        <taxon>Pseudomonadati</taxon>
        <taxon>Pseudomonadota</taxon>
        <taxon>Betaproteobacteria</taxon>
        <taxon>Burkholderiales</taxon>
        <taxon>Burkholderiaceae</taxon>
        <taxon>Burkholderia</taxon>
        <taxon>Burkholderia cepacia complex</taxon>
    </lineage>
</organism>
<evidence type="ECO:0000313" key="4">
    <source>
        <dbReference type="EMBL" id="QQK01540.1"/>
    </source>
</evidence>
<dbReference type="InterPro" id="IPR002110">
    <property type="entry name" value="Ankyrin_rpt"/>
</dbReference>
<gene>
    <name evidence="4" type="ORF">JFN94_10535</name>
</gene>
<protein>
    <submittedName>
        <fullName evidence="4">Ankyrin repeat domain-containing protein</fullName>
    </submittedName>
</protein>
<sequence>MQEIEADMEKFCDEGNIGAVMNLVDEMGEMEDRLFFFAQSGDLGKVKHYESLGYDLRQNDDALLKTAACGGQVDVMRYLIEKGADVHAEGDKAISLASAHGYLQSVQYLIAQGADVNVAIERGKDDVRDWAMSYKKAHDLHQHLSEALPQHEASTSKRKI</sequence>